<dbReference type="RefSeq" id="WP_183125977.1">
    <property type="nucleotide sequence ID" value="NZ_JACJHR010000059.1"/>
</dbReference>
<feature type="region of interest" description="Disordered" evidence="1">
    <location>
        <begin position="331"/>
        <end position="351"/>
    </location>
</feature>
<evidence type="ECO:0000259" key="2">
    <source>
        <dbReference type="Pfam" id="PF05175"/>
    </source>
</evidence>
<proteinExistence type="predicted"/>
<dbReference type="InterPro" id="IPR002052">
    <property type="entry name" value="DNA_methylase_N6_adenine_CS"/>
</dbReference>
<dbReference type="GO" id="GO:0036009">
    <property type="term" value="F:protein-glutamine N-methyltransferase activity"/>
    <property type="evidence" value="ECO:0007669"/>
    <property type="project" value="TreeGrafter"/>
</dbReference>
<dbReference type="PROSITE" id="PS00092">
    <property type="entry name" value="N6_MTASE"/>
    <property type="match status" value="1"/>
</dbReference>
<dbReference type="PANTHER" id="PTHR18895">
    <property type="entry name" value="HEMK METHYLTRANSFERASE"/>
    <property type="match status" value="1"/>
</dbReference>
<protein>
    <submittedName>
        <fullName evidence="3">Class I SAM-dependent methyltransferase</fullName>
    </submittedName>
</protein>
<dbReference type="InterPro" id="IPR050320">
    <property type="entry name" value="N5-glutamine_MTase"/>
</dbReference>
<name>A0A8E1W427_9PSEU</name>
<dbReference type="CDD" id="cd02440">
    <property type="entry name" value="AdoMet_MTases"/>
    <property type="match status" value="1"/>
</dbReference>
<dbReference type="InterPro" id="IPR029063">
    <property type="entry name" value="SAM-dependent_MTases_sf"/>
</dbReference>
<evidence type="ECO:0000313" key="3">
    <source>
        <dbReference type="EMBL" id="MBB2503755.1"/>
    </source>
</evidence>
<dbReference type="Gene3D" id="3.40.50.150">
    <property type="entry name" value="Vaccinia Virus protein VP39"/>
    <property type="match status" value="1"/>
</dbReference>
<dbReference type="SUPFAM" id="SSF53335">
    <property type="entry name" value="S-adenosyl-L-methionine-dependent methyltransferases"/>
    <property type="match status" value="1"/>
</dbReference>
<accession>A0A8E1W427</accession>
<sequence length="368" mass="40237">MSTVQWTENGTIRTARWHSGNGTPPPGRIVVVDDRLTAAAALRFARAGTGMLWRGDFPNARQLVRAMDRRIPEGSGSFAEARSARAERATLLGKVLVFVEADHSLQLRRVPDIRATCDHAFGGIASTLISLRELLGALSAYQWHQKGIHINALSSRLYPAYSVFAPTRSEYVDLVAQEPLPGKGSPVVFDLGTGTGTGVLAALLARRGAAEVVATDLNPRAVHCARDNLRRLGLSDRVQVLETDLWPADRRADLVVCNPPWLPGNPASALELGIYDASSSMLHRFIDGLPDHLTPHGEGWLILSDLAEHLGLRTRAELLARISAAGLKVAGRRETTPRHRRATDSADPLHAPRSRERTMLWRLTRSRA</sequence>
<dbReference type="AlphaFoldDB" id="A0A8E1W427"/>
<dbReference type="GO" id="GO:0003676">
    <property type="term" value="F:nucleic acid binding"/>
    <property type="evidence" value="ECO:0007669"/>
    <property type="project" value="InterPro"/>
</dbReference>
<dbReference type="PANTHER" id="PTHR18895:SF74">
    <property type="entry name" value="MTRF1L RELEASE FACTOR GLUTAMINE METHYLTRANSFERASE"/>
    <property type="match status" value="1"/>
</dbReference>
<comment type="caution">
    <text evidence="3">The sequence shown here is derived from an EMBL/GenBank/DDBJ whole genome shotgun (WGS) entry which is preliminary data.</text>
</comment>
<organism evidence="3 4">
    <name type="scientific">Amycolatopsis echigonensis</name>
    <dbReference type="NCBI Taxonomy" id="2576905"/>
    <lineage>
        <taxon>Bacteria</taxon>
        <taxon>Bacillati</taxon>
        <taxon>Actinomycetota</taxon>
        <taxon>Actinomycetes</taxon>
        <taxon>Pseudonocardiales</taxon>
        <taxon>Pseudonocardiaceae</taxon>
        <taxon>Amycolatopsis</taxon>
    </lineage>
</organism>
<reference evidence="3 4" key="1">
    <citation type="submission" date="2020-08" db="EMBL/GenBank/DDBJ databases">
        <title>Amycolatopsis echigonensis JCM 21831.</title>
        <authorList>
            <person name="Tedsree N."/>
            <person name="Kuncharoen N."/>
            <person name="Likhitwitayawuid K."/>
            <person name="Tanasupawat S."/>
        </authorList>
    </citation>
    <scope>NUCLEOTIDE SEQUENCE [LARGE SCALE GENOMIC DNA]</scope>
    <source>
        <strain evidence="3 4">JCM 21831</strain>
    </source>
</reference>
<dbReference type="InterPro" id="IPR007848">
    <property type="entry name" value="Small_mtfrase_dom"/>
</dbReference>
<dbReference type="EMBL" id="JACJHR010000059">
    <property type="protein sequence ID" value="MBB2503755.1"/>
    <property type="molecule type" value="Genomic_DNA"/>
</dbReference>
<dbReference type="Proteomes" id="UP000550260">
    <property type="component" value="Unassembled WGS sequence"/>
</dbReference>
<keyword evidence="3" id="KW-0808">Transferase</keyword>
<dbReference type="Pfam" id="PF05175">
    <property type="entry name" value="MTS"/>
    <property type="match status" value="1"/>
</dbReference>
<dbReference type="GO" id="GO:0032259">
    <property type="term" value="P:methylation"/>
    <property type="evidence" value="ECO:0007669"/>
    <property type="project" value="UniProtKB-KW"/>
</dbReference>
<gene>
    <name evidence="3" type="ORF">H5411_32030</name>
</gene>
<feature type="domain" description="Methyltransferase small" evidence="2">
    <location>
        <begin position="185"/>
        <end position="303"/>
    </location>
</feature>
<evidence type="ECO:0000256" key="1">
    <source>
        <dbReference type="SAM" id="MobiDB-lite"/>
    </source>
</evidence>
<keyword evidence="3" id="KW-0489">Methyltransferase</keyword>
<evidence type="ECO:0000313" key="4">
    <source>
        <dbReference type="Proteomes" id="UP000550260"/>
    </source>
</evidence>